<proteinExistence type="predicted"/>
<dbReference type="EMBL" id="HACA01032712">
    <property type="protein sequence ID" value="CDW50073.1"/>
    <property type="molecule type" value="Transcribed_RNA"/>
</dbReference>
<accession>A0A0K2VHW8</accession>
<name>A0A0K2VHW8_LEPSM</name>
<organism evidence="1">
    <name type="scientific">Lepeophtheirus salmonis</name>
    <name type="common">Salmon louse</name>
    <name type="synonym">Caligus salmonis</name>
    <dbReference type="NCBI Taxonomy" id="72036"/>
    <lineage>
        <taxon>Eukaryota</taxon>
        <taxon>Metazoa</taxon>
        <taxon>Ecdysozoa</taxon>
        <taxon>Arthropoda</taxon>
        <taxon>Crustacea</taxon>
        <taxon>Multicrustacea</taxon>
        <taxon>Hexanauplia</taxon>
        <taxon>Copepoda</taxon>
        <taxon>Siphonostomatoida</taxon>
        <taxon>Caligidae</taxon>
        <taxon>Lepeophtheirus</taxon>
    </lineage>
</organism>
<dbReference type="InterPro" id="IPR027417">
    <property type="entry name" value="P-loop_NTPase"/>
</dbReference>
<reference evidence="1" key="1">
    <citation type="submission" date="2014-05" db="EMBL/GenBank/DDBJ databases">
        <authorList>
            <person name="Chronopoulou M."/>
        </authorList>
    </citation>
    <scope>NUCLEOTIDE SEQUENCE</scope>
    <source>
        <tissue evidence="1">Whole organism</tissue>
    </source>
</reference>
<sequence length="42" mass="4765">MISDRIAVVHEGKVMEIGSYSELMNISNGYFKNLVQKQTFSV</sequence>
<dbReference type="AlphaFoldDB" id="A0A0K2VHW8"/>
<dbReference type="OrthoDB" id="6500128at2759"/>
<protein>
    <submittedName>
        <fullName evidence="1">Uncharacterized protein</fullName>
    </submittedName>
</protein>
<dbReference type="Gene3D" id="3.40.50.300">
    <property type="entry name" value="P-loop containing nucleotide triphosphate hydrolases"/>
    <property type="match status" value="1"/>
</dbReference>
<evidence type="ECO:0000313" key="1">
    <source>
        <dbReference type="EMBL" id="CDW50073.1"/>
    </source>
</evidence>